<dbReference type="Proteomes" id="UP000247727">
    <property type="component" value="Unassembled WGS sequence"/>
</dbReference>
<dbReference type="OrthoDB" id="4720638at2"/>
<feature type="signal peptide" evidence="3">
    <location>
        <begin position="1"/>
        <end position="18"/>
    </location>
</feature>
<dbReference type="PROSITE" id="PS00530">
    <property type="entry name" value="RNASE_T2_1"/>
    <property type="match status" value="1"/>
</dbReference>
<dbReference type="RefSeq" id="WP_110804929.1">
    <property type="nucleotide sequence ID" value="NZ_QJTK01000003.1"/>
</dbReference>
<dbReference type="Pfam" id="PF00445">
    <property type="entry name" value="Ribonuclease_T2"/>
    <property type="match status" value="1"/>
</dbReference>
<proteinExistence type="inferred from homology"/>
<gene>
    <name evidence="4" type="ORF">C8J30_103249</name>
</gene>
<dbReference type="SUPFAM" id="SSF55895">
    <property type="entry name" value="Ribonuclease Rh-like"/>
    <property type="match status" value="1"/>
</dbReference>
<evidence type="ECO:0000256" key="3">
    <source>
        <dbReference type="SAM" id="SignalP"/>
    </source>
</evidence>
<protein>
    <submittedName>
        <fullName evidence="4">Ribonuclease T2</fullName>
    </submittedName>
</protein>
<dbReference type="InterPro" id="IPR018188">
    <property type="entry name" value="RNase_T2_His_AS_1"/>
</dbReference>
<evidence type="ECO:0000256" key="2">
    <source>
        <dbReference type="RuleBase" id="RU004328"/>
    </source>
</evidence>
<dbReference type="EMBL" id="QJTK01000003">
    <property type="protein sequence ID" value="PYF11153.1"/>
    <property type="molecule type" value="Genomic_DNA"/>
</dbReference>
<evidence type="ECO:0000313" key="4">
    <source>
        <dbReference type="EMBL" id="PYF11153.1"/>
    </source>
</evidence>
<accession>A0A318U1Z0</accession>
<comment type="similarity">
    <text evidence="1 2">Belongs to the RNase T2 family.</text>
</comment>
<dbReference type="GO" id="GO:0006401">
    <property type="term" value="P:RNA catabolic process"/>
    <property type="evidence" value="ECO:0007669"/>
    <property type="project" value="UniProtKB-ARBA"/>
</dbReference>
<sequence>MRLFAICAAVLIGSTAFAEGERAGDFDYYVLALSWSPGWCATEGRDRDARQCDPGSGAAFVLHGLWPQFEEGYPSYCRSSVRDPSRAQSAAMADVMGSDGAAWYQWKKHGRCSGLAAADYFATARKAYASIAVPKPFQALARDLRLPASVVEDAFLDANPGLSRESVTVTCEGDRIDEVRICLTKDLAPRRCGADVRRECSLRDALMERVR</sequence>
<dbReference type="InterPro" id="IPR039378">
    <property type="entry name" value="RNase_T2_prok"/>
</dbReference>
<name>A0A318U1Z0_9RHOB</name>
<dbReference type="CDD" id="cd01062">
    <property type="entry name" value="RNase_T2_prok"/>
    <property type="match status" value="1"/>
</dbReference>
<dbReference type="InterPro" id="IPR001568">
    <property type="entry name" value="RNase_T2-like"/>
</dbReference>
<evidence type="ECO:0000256" key="1">
    <source>
        <dbReference type="ARBA" id="ARBA00007469"/>
    </source>
</evidence>
<dbReference type="PANTHER" id="PTHR11240:SF22">
    <property type="entry name" value="RIBONUCLEASE T2"/>
    <property type="match status" value="1"/>
</dbReference>
<dbReference type="GO" id="GO:0033897">
    <property type="term" value="F:ribonuclease T2 activity"/>
    <property type="evidence" value="ECO:0007669"/>
    <property type="project" value="InterPro"/>
</dbReference>
<reference evidence="4 5" key="1">
    <citation type="submission" date="2018-06" db="EMBL/GenBank/DDBJ databases">
        <title>Genomic Encyclopedia of Type Strains, Phase III (KMG-III): the genomes of soil and plant-associated and newly described type strains.</title>
        <authorList>
            <person name="Whitman W."/>
        </authorList>
    </citation>
    <scope>NUCLEOTIDE SEQUENCE [LARGE SCALE GENOMIC DNA]</scope>
    <source>
        <strain evidence="4 5">JA737</strain>
    </source>
</reference>
<organism evidence="4 5">
    <name type="scientific">Rhodobacter viridis</name>
    <dbReference type="NCBI Taxonomy" id="1054202"/>
    <lineage>
        <taxon>Bacteria</taxon>
        <taxon>Pseudomonadati</taxon>
        <taxon>Pseudomonadota</taxon>
        <taxon>Alphaproteobacteria</taxon>
        <taxon>Rhodobacterales</taxon>
        <taxon>Rhodobacter group</taxon>
        <taxon>Rhodobacter</taxon>
    </lineage>
</organism>
<evidence type="ECO:0000313" key="5">
    <source>
        <dbReference type="Proteomes" id="UP000247727"/>
    </source>
</evidence>
<keyword evidence="5" id="KW-1185">Reference proteome</keyword>
<dbReference type="PANTHER" id="PTHR11240">
    <property type="entry name" value="RIBONUCLEASE T2"/>
    <property type="match status" value="1"/>
</dbReference>
<keyword evidence="3" id="KW-0732">Signal</keyword>
<comment type="caution">
    <text evidence="4">The sequence shown here is derived from an EMBL/GenBank/DDBJ whole genome shotgun (WGS) entry which is preliminary data.</text>
</comment>
<dbReference type="AlphaFoldDB" id="A0A318U1Z0"/>
<dbReference type="GO" id="GO:0003723">
    <property type="term" value="F:RNA binding"/>
    <property type="evidence" value="ECO:0007669"/>
    <property type="project" value="InterPro"/>
</dbReference>
<dbReference type="Gene3D" id="3.90.730.10">
    <property type="entry name" value="Ribonuclease T2-like"/>
    <property type="match status" value="1"/>
</dbReference>
<feature type="chain" id="PRO_5016259281" evidence="3">
    <location>
        <begin position="19"/>
        <end position="211"/>
    </location>
</feature>
<dbReference type="InterPro" id="IPR036430">
    <property type="entry name" value="RNase_T2-like_sf"/>
</dbReference>